<protein>
    <recommendedName>
        <fullName evidence="1">DUF7730 domain-containing protein</fullName>
    </recommendedName>
</protein>
<evidence type="ECO:0000259" key="1">
    <source>
        <dbReference type="Pfam" id="PF24864"/>
    </source>
</evidence>
<feature type="non-terminal residue" evidence="2">
    <location>
        <position position="1"/>
    </location>
</feature>
<dbReference type="OrthoDB" id="5413827at2759"/>
<dbReference type="PANTHER" id="PTHR38790">
    <property type="entry name" value="2EXR DOMAIN-CONTAINING PROTEIN-RELATED"/>
    <property type="match status" value="1"/>
</dbReference>
<dbReference type="Proteomes" id="UP000800096">
    <property type="component" value="Unassembled WGS sequence"/>
</dbReference>
<dbReference type="PANTHER" id="PTHR38790:SF4">
    <property type="entry name" value="2EXR DOMAIN-CONTAINING PROTEIN"/>
    <property type="match status" value="1"/>
</dbReference>
<evidence type="ECO:0000313" key="3">
    <source>
        <dbReference type="Proteomes" id="UP000800096"/>
    </source>
</evidence>
<organism evidence="2 3">
    <name type="scientific">Ampelomyces quisqualis</name>
    <name type="common">Powdery mildew agent</name>
    <dbReference type="NCBI Taxonomy" id="50730"/>
    <lineage>
        <taxon>Eukaryota</taxon>
        <taxon>Fungi</taxon>
        <taxon>Dikarya</taxon>
        <taxon>Ascomycota</taxon>
        <taxon>Pezizomycotina</taxon>
        <taxon>Dothideomycetes</taxon>
        <taxon>Pleosporomycetidae</taxon>
        <taxon>Pleosporales</taxon>
        <taxon>Pleosporineae</taxon>
        <taxon>Phaeosphaeriaceae</taxon>
        <taxon>Ampelomyces</taxon>
    </lineage>
</organism>
<accession>A0A6A5QAR9</accession>
<evidence type="ECO:0000313" key="2">
    <source>
        <dbReference type="EMBL" id="KAF1912483.1"/>
    </source>
</evidence>
<dbReference type="Pfam" id="PF24864">
    <property type="entry name" value="DUF7730"/>
    <property type="match status" value="1"/>
</dbReference>
<name>A0A6A5QAR9_AMPQU</name>
<dbReference type="InterPro" id="IPR056632">
    <property type="entry name" value="DUF7730"/>
</dbReference>
<dbReference type="EMBL" id="ML979140">
    <property type="protein sequence ID" value="KAF1912483.1"/>
    <property type="molecule type" value="Genomic_DNA"/>
</dbReference>
<keyword evidence="3" id="KW-1185">Reference proteome</keyword>
<reference evidence="2" key="1">
    <citation type="journal article" date="2020" name="Stud. Mycol.">
        <title>101 Dothideomycetes genomes: a test case for predicting lifestyles and emergence of pathogens.</title>
        <authorList>
            <person name="Haridas S."/>
            <person name="Albert R."/>
            <person name="Binder M."/>
            <person name="Bloem J."/>
            <person name="Labutti K."/>
            <person name="Salamov A."/>
            <person name="Andreopoulos B."/>
            <person name="Baker S."/>
            <person name="Barry K."/>
            <person name="Bills G."/>
            <person name="Bluhm B."/>
            <person name="Cannon C."/>
            <person name="Castanera R."/>
            <person name="Culley D."/>
            <person name="Daum C."/>
            <person name="Ezra D."/>
            <person name="Gonzalez J."/>
            <person name="Henrissat B."/>
            <person name="Kuo A."/>
            <person name="Liang C."/>
            <person name="Lipzen A."/>
            <person name="Lutzoni F."/>
            <person name="Magnuson J."/>
            <person name="Mondo S."/>
            <person name="Nolan M."/>
            <person name="Ohm R."/>
            <person name="Pangilinan J."/>
            <person name="Park H.-J."/>
            <person name="Ramirez L."/>
            <person name="Alfaro M."/>
            <person name="Sun H."/>
            <person name="Tritt A."/>
            <person name="Yoshinaga Y."/>
            <person name="Zwiers L.-H."/>
            <person name="Turgeon B."/>
            <person name="Goodwin S."/>
            <person name="Spatafora J."/>
            <person name="Crous P."/>
            <person name="Grigoriev I."/>
        </authorList>
    </citation>
    <scope>NUCLEOTIDE SEQUENCE</scope>
    <source>
        <strain evidence="2">HMLAC05119</strain>
    </source>
</reference>
<gene>
    <name evidence="2" type="ORF">BDU57DRAFT_458390</name>
</gene>
<sequence>SRSKECNRQQSPLLRLPGELRNKVYEYAMTGITVTVHLAGRRGAETYALHANVAATPTTDAISTSDMNRVIGLTRVCRQIQVETHLLPFASITFHGVSNGSFLTFIDSLSNAQRDAISTVQICTTDAEIGGILWNKVNTSGSNDFPSQRTHLELLEWSRDLAFDRLGGLKRVVVEKDSQWVYTFTREHVLRDGIRSLVKGRDVEIIVPKILHG</sequence>
<dbReference type="AlphaFoldDB" id="A0A6A5QAR9"/>
<feature type="domain" description="DUF7730" evidence="1">
    <location>
        <begin position="7"/>
        <end position="208"/>
    </location>
</feature>
<proteinExistence type="predicted"/>